<dbReference type="Gene3D" id="3.40.109.10">
    <property type="entry name" value="NADH Oxidase"/>
    <property type="match status" value="1"/>
</dbReference>
<keyword evidence="4 8" id="KW-0288">FMN</keyword>
<evidence type="ECO:0000256" key="4">
    <source>
        <dbReference type="ARBA" id="ARBA00022643"/>
    </source>
</evidence>
<evidence type="ECO:0000256" key="5">
    <source>
        <dbReference type="ARBA" id="ARBA00022857"/>
    </source>
</evidence>
<dbReference type="EC" id="1.-.-.-" evidence="8"/>
<dbReference type="PANTHER" id="PTHR43821">
    <property type="entry name" value="NAD(P)H NITROREDUCTASE YDJA-RELATED"/>
    <property type="match status" value="1"/>
</dbReference>
<dbReference type="PIRSF" id="PIRSF000232">
    <property type="entry name" value="YdjA"/>
    <property type="match status" value="1"/>
</dbReference>
<keyword evidence="6 8" id="KW-0560">Oxidoreductase</keyword>
<accession>A0ABW3DRR3</accession>
<evidence type="ECO:0000256" key="2">
    <source>
        <dbReference type="ARBA" id="ARBA00007118"/>
    </source>
</evidence>
<dbReference type="InterPro" id="IPR026021">
    <property type="entry name" value="YdjA-like"/>
</dbReference>
<dbReference type="EMBL" id="JBHTHX010000635">
    <property type="protein sequence ID" value="MFD0886525.1"/>
    <property type="molecule type" value="Genomic_DNA"/>
</dbReference>
<dbReference type="InterPro" id="IPR029479">
    <property type="entry name" value="Nitroreductase"/>
</dbReference>
<protein>
    <recommendedName>
        <fullName evidence="8">Putative NAD(P)H nitroreductase</fullName>
        <ecNumber evidence="8">1.-.-.-</ecNumber>
    </recommendedName>
</protein>
<evidence type="ECO:0000256" key="6">
    <source>
        <dbReference type="ARBA" id="ARBA00023002"/>
    </source>
</evidence>
<evidence type="ECO:0000256" key="7">
    <source>
        <dbReference type="ARBA" id="ARBA00023027"/>
    </source>
</evidence>
<evidence type="ECO:0000259" key="9">
    <source>
        <dbReference type="Pfam" id="PF00881"/>
    </source>
</evidence>
<keyword evidence="3 8" id="KW-0285">Flavoprotein</keyword>
<dbReference type="InterPro" id="IPR052530">
    <property type="entry name" value="NAD(P)H_nitroreductase"/>
</dbReference>
<organism evidence="10 11">
    <name type="scientific">Streptosporangium algeriense</name>
    <dbReference type="NCBI Taxonomy" id="1682748"/>
    <lineage>
        <taxon>Bacteria</taxon>
        <taxon>Bacillati</taxon>
        <taxon>Actinomycetota</taxon>
        <taxon>Actinomycetes</taxon>
        <taxon>Streptosporangiales</taxon>
        <taxon>Streptosporangiaceae</taxon>
        <taxon>Streptosporangium</taxon>
    </lineage>
</organism>
<reference evidence="11" key="1">
    <citation type="journal article" date="2019" name="Int. J. Syst. Evol. Microbiol.">
        <title>The Global Catalogue of Microorganisms (GCM) 10K type strain sequencing project: providing services to taxonomists for standard genome sequencing and annotation.</title>
        <authorList>
            <consortium name="The Broad Institute Genomics Platform"/>
            <consortium name="The Broad Institute Genome Sequencing Center for Infectious Disease"/>
            <person name="Wu L."/>
            <person name="Ma J."/>
        </authorList>
    </citation>
    <scope>NUCLEOTIDE SEQUENCE [LARGE SCALE GENOMIC DNA]</scope>
    <source>
        <strain evidence="11">CCUG 62974</strain>
    </source>
</reference>
<comment type="similarity">
    <text evidence="2 8">Belongs to the nitroreductase family.</text>
</comment>
<keyword evidence="11" id="KW-1185">Reference proteome</keyword>
<keyword evidence="5 8" id="KW-0521">NADP</keyword>
<dbReference type="PANTHER" id="PTHR43821:SF1">
    <property type="entry name" value="NAD(P)H NITROREDUCTASE YDJA-RELATED"/>
    <property type="match status" value="1"/>
</dbReference>
<gene>
    <name evidence="10" type="ORF">ACFQ08_18425</name>
</gene>
<evidence type="ECO:0000256" key="1">
    <source>
        <dbReference type="ARBA" id="ARBA00001917"/>
    </source>
</evidence>
<evidence type="ECO:0000256" key="3">
    <source>
        <dbReference type="ARBA" id="ARBA00022630"/>
    </source>
</evidence>
<evidence type="ECO:0000313" key="10">
    <source>
        <dbReference type="EMBL" id="MFD0886525.1"/>
    </source>
</evidence>
<evidence type="ECO:0000256" key="8">
    <source>
        <dbReference type="PIRNR" id="PIRNR000232"/>
    </source>
</evidence>
<feature type="domain" description="Nitroreductase" evidence="9">
    <location>
        <begin position="13"/>
        <end position="152"/>
    </location>
</feature>
<comment type="cofactor">
    <cofactor evidence="1 8">
        <name>FMN</name>
        <dbReference type="ChEBI" id="CHEBI:58210"/>
    </cofactor>
</comment>
<dbReference type="SUPFAM" id="SSF55469">
    <property type="entry name" value="FMN-dependent nitroreductase-like"/>
    <property type="match status" value="1"/>
</dbReference>
<dbReference type="Pfam" id="PF00881">
    <property type="entry name" value="Nitroreductase"/>
    <property type="match status" value="1"/>
</dbReference>
<proteinExistence type="inferred from homology"/>
<keyword evidence="7 8" id="KW-0520">NAD</keyword>
<dbReference type="Proteomes" id="UP001597024">
    <property type="component" value="Unassembled WGS sequence"/>
</dbReference>
<sequence>MTAILTRKSELSLTEPAPDDEEFGHLLQGAATAPDHGRLRPWRWILVRGASRGVVWEAVARDVPERSEQILRGGDRAPLRAILIFKPQRAHKIPEWEQLAATVCMTHALMLLLHERGYGTIWRTGQLCTSVSARRVLGVTAEEEILGSLDIGSKGGPESAAPRRTLPDIADRVSRFVPRVTVPGGSASFSTVPFSSVTD</sequence>
<name>A0ABW3DRR3_9ACTN</name>
<dbReference type="InterPro" id="IPR000415">
    <property type="entry name" value="Nitroreductase-like"/>
</dbReference>
<comment type="caution">
    <text evidence="10">The sequence shown here is derived from an EMBL/GenBank/DDBJ whole genome shotgun (WGS) entry which is preliminary data.</text>
</comment>
<evidence type="ECO:0000313" key="11">
    <source>
        <dbReference type="Proteomes" id="UP001597024"/>
    </source>
</evidence>